<evidence type="ECO:0000313" key="3">
    <source>
        <dbReference type="Proteomes" id="UP000018211"/>
    </source>
</evidence>
<organism evidence="2 3">
    <name type="scientific">Vibrio nigripulchritudo SOn1</name>
    <dbReference type="NCBI Taxonomy" id="1238450"/>
    <lineage>
        <taxon>Bacteria</taxon>
        <taxon>Pseudomonadati</taxon>
        <taxon>Pseudomonadota</taxon>
        <taxon>Gammaproteobacteria</taxon>
        <taxon>Vibrionales</taxon>
        <taxon>Vibrionaceae</taxon>
        <taxon>Vibrio</taxon>
    </lineage>
</organism>
<proteinExistence type="predicted"/>
<accession>A0AAV2VT55</accession>
<keyword evidence="1" id="KW-0472">Membrane</keyword>
<evidence type="ECO:0000256" key="1">
    <source>
        <dbReference type="SAM" id="Phobius"/>
    </source>
</evidence>
<keyword evidence="1" id="KW-0812">Transmembrane</keyword>
<dbReference type="AlphaFoldDB" id="A0AAV2VT55"/>
<reference evidence="2 3" key="1">
    <citation type="journal article" date="2013" name="ISME J.">
        <title>Comparative genomics of pathogenic lineages of Vibrio nigripulchritudo identifies virulence-associated traits.</title>
        <authorList>
            <person name="Goudenege D."/>
            <person name="Labreuche Y."/>
            <person name="Krin E."/>
            <person name="Ansquer D."/>
            <person name="Mangenot S."/>
            <person name="Calteau A."/>
            <person name="Medigue C."/>
            <person name="Mazel D."/>
            <person name="Polz M.F."/>
            <person name="Le Roux F."/>
        </authorList>
    </citation>
    <scope>NUCLEOTIDE SEQUENCE [LARGE SCALE GENOMIC DNA]</scope>
    <source>
        <strain evidence="2 3">SOn1</strain>
    </source>
</reference>
<gene>
    <name evidence="2" type="ORF">VIBNISOn1_360006</name>
</gene>
<evidence type="ECO:0000313" key="2">
    <source>
        <dbReference type="EMBL" id="CCO47774.1"/>
    </source>
</evidence>
<dbReference type="Proteomes" id="UP000018211">
    <property type="component" value="Unassembled WGS sequence"/>
</dbReference>
<protein>
    <submittedName>
        <fullName evidence="2">Uncharacterized protein</fullName>
    </submittedName>
</protein>
<name>A0AAV2VT55_9VIBR</name>
<comment type="caution">
    <text evidence="2">The sequence shown here is derived from an EMBL/GenBank/DDBJ whole genome shotgun (WGS) entry which is preliminary data.</text>
</comment>
<feature type="transmembrane region" description="Helical" evidence="1">
    <location>
        <begin position="12"/>
        <end position="33"/>
    </location>
</feature>
<dbReference type="EMBL" id="CAOF01000127">
    <property type="protein sequence ID" value="CCO47774.1"/>
    <property type="molecule type" value="Genomic_DNA"/>
</dbReference>
<sequence>MYWQGLVQGFRFLIPLVGRALIILSIVVLWSTFGGQYGIKLILISRI</sequence>
<keyword evidence="1" id="KW-1133">Transmembrane helix</keyword>